<dbReference type="GO" id="GO:0042277">
    <property type="term" value="F:peptide binding"/>
    <property type="evidence" value="ECO:0007669"/>
    <property type="project" value="TreeGrafter"/>
</dbReference>
<feature type="active site" description="Proton acceptor" evidence="8">
    <location>
        <position position="326"/>
    </location>
</feature>
<comment type="caution">
    <text evidence="15">The sequence shown here is derived from an EMBL/GenBank/DDBJ whole genome shotgun (WGS) entry which is preliminary data.</text>
</comment>
<keyword evidence="7 11" id="KW-0482">Metalloprotease</keyword>
<dbReference type="EC" id="3.4.11.-" evidence="11"/>
<evidence type="ECO:0000256" key="6">
    <source>
        <dbReference type="ARBA" id="ARBA00022833"/>
    </source>
</evidence>
<dbReference type="GO" id="GO:0005737">
    <property type="term" value="C:cytoplasm"/>
    <property type="evidence" value="ECO:0007669"/>
    <property type="project" value="TreeGrafter"/>
</dbReference>
<dbReference type="PRINTS" id="PR00756">
    <property type="entry name" value="ALADIPTASE"/>
</dbReference>
<dbReference type="FunFam" id="1.10.390.10:FF:000001">
    <property type="entry name" value="Aminopeptidase"/>
    <property type="match status" value="1"/>
</dbReference>
<name>A0AAD7QZH0_9ASCO</name>
<evidence type="ECO:0000259" key="12">
    <source>
        <dbReference type="Pfam" id="PF01433"/>
    </source>
</evidence>
<dbReference type="InterPro" id="IPR045357">
    <property type="entry name" value="Aminopeptidase_N-like_N"/>
</dbReference>
<dbReference type="InterPro" id="IPR024571">
    <property type="entry name" value="ERAP1-like_C_dom"/>
</dbReference>
<keyword evidence="3 11" id="KW-0645">Protease</keyword>
<sequence>MADREILPATVRPRHYALAIYDLNFTDFTYKGAVKIDLDVVGPTPISEIQLNVRELTVSEAAISLELSKTSAEIKVTKISVDEKAEIVTLELSEPLPLEATRVSLTIAFTGLLNNKMAGFYRSKYTDANGNEAYMYSTQFEATDARRAFPCFDEPALKATFDFSITVPEEWTALSNMPEVSSKPPEDGKKKGVAGTKLKTVTFATTPIMSTYLLAWACGDFEYVEAFTDRLYNGKKVPVRVYTTKGIVKQGEFALQNAYKIVDYFSDIFEIDYVLPKVDLLAVHEFSHGAMENWGLITYRTTALLFDPETSDSKYKNRVAYVVAHELAHQWFGNLVTMEWWSELWLNEGFATWVGWLAIDYLYPDWDVFAVFVSESLQGALNLDSLRQSHAIEVPVRSALDIDQIFDAISYLKGASSIRMISSHIGVKTFLKGVSNYLRQHAYGNATTKDLWDAVGKESGVDVNAIMNDWITKIGFPVVTVIESPAGVTLRQDRFLSSGDTTVDENQTSWWIPLGIYTDGGSANAYSGVSSFSSRETILAGLGPDDFYKLNRNQTGVYRVNYPPERLAKLGLAKDKLSITDKVGLIADASAMALAGLGSTTGLLGLLDGLRGEESYVVWSEIVARLSSLRSAMFEQSEDVKAGLAAFTRSLVSPAVRKLGWEFKADEDYLTAQLRALLIGSAGTAGDEDVVAEARAQFAKYVAGDKTAIHPNLRRAVFSIVLGQDDGVDEAAATQAYEVVLQEVLQPSSVDGKEIALTALGKSKRPALIARTLDLVLSGDVAVQDVHTPAAALAANGAARWALWRFIKDNWAQIYEVMSGNMVVLDRFVRLSISRFASREAKDDIQAFFADKDTHGFERSVGQALDVVGSFAGWVERDAGAVAEWLKERGY</sequence>
<protein>
    <recommendedName>
        <fullName evidence="11">Aminopeptidase</fullName>
        <ecNumber evidence="11">3.4.11.-</ecNumber>
    </recommendedName>
</protein>
<evidence type="ECO:0000256" key="11">
    <source>
        <dbReference type="RuleBase" id="RU364040"/>
    </source>
</evidence>
<gene>
    <name evidence="15" type="ORF">POJ06DRAFT_244260</name>
</gene>
<dbReference type="CDD" id="cd09601">
    <property type="entry name" value="M1_APN-Q_like"/>
    <property type="match status" value="1"/>
</dbReference>
<dbReference type="GO" id="GO:0006508">
    <property type="term" value="P:proteolysis"/>
    <property type="evidence" value="ECO:0007669"/>
    <property type="project" value="UniProtKB-KW"/>
</dbReference>
<dbReference type="Gene3D" id="1.25.50.20">
    <property type="match status" value="1"/>
</dbReference>
<keyword evidence="5 11" id="KW-0378">Hydrolase</keyword>
<accession>A0AAD7QZH0</accession>
<evidence type="ECO:0000256" key="7">
    <source>
        <dbReference type="ARBA" id="ARBA00023049"/>
    </source>
</evidence>
<evidence type="ECO:0000256" key="10">
    <source>
        <dbReference type="PIRSR" id="PIRSR634016-4"/>
    </source>
</evidence>
<dbReference type="PANTHER" id="PTHR11533">
    <property type="entry name" value="PROTEASE M1 ZINC METALLOPROTEASE"/>
    <property type="match status" value="1"/>
</dbReference>
<evidence type="ECO:0000256" key="8">
    <source>
        <dbReference type="PIRSR" id="PIRSR634016-1"/>
    </source>
</evidence>
<evidence type="ECO:0000256" key="2">
    <source>
        <dbReference type="ARBA" id="ARBA00022438"/>
    </source>
</evidence>
<evidence type="ECO:0000256" key="9">
    <source>
        <dbReference type="PIRSR" id="PIRSR634016-3"/>
    </source>
</evidence>
<dbReference type="SUPFAM" id="SSF63737">
    <property type="entry name" value="Leukotriene A4 hydrolase N-terminal domain"/>
    <property type="match status" value="1"/>
</dbReference>
<feature type="domain" description="Aminopeptidase N-like N-terminal" evidence="14">
    <location>
        <begin position="13"/>
        <end position="213"/>
    </location>
</feature>
<dbReference type="EMBL" id="JARPMG010000001">
    <property type="protein sequence ID" value="KAJ8104337.1"/>
    <property type="molecule type" value="Genomic_DNA"/>
</dbReference>
<dbReference type="SUPFAM" id="SSF55486">
    <property type="entry name" value="Metalloproteases ('zincins'), catalytic domain"/>
    <property type="match status" value="1"/>
</dbReference>
<feature type="site" description="Transition state stabilizer" evidence="10">
    <location>
        <position position="411"/>
    </location>
</feature>
<dbReference type="GO" id="GO:0008270">
    <property type="term" value="F:zinc ion binding"/>
    <property type="evidence" value="ECO:0007669"/>
    <property type="project" value="UniProtKB-UniRule"/>
</dbReference>
<dbReference type="RefSeq" id="XP_056047787.1">
    <property type="nucleotide sequence ID" value="XM_056186478.1"/>
</dbReference>
<dbReference type="InterPro" id="IPR001930">
    <property type="entry name" value="Peptidase_M1"/>
</dbReference>
<dbReference type="InterPro" id="IPR042097">
    <property type="entry name" value="Aminopeptidase_N-like_N_sf"/>
</dbReference>
<dbReference type="Pfam" id="PF17900">
    <property type="entry name" value="Peptidase_M1_N"/>
    <property type="match status" value="1"/>
</dbReference>
<dbReference type="GO" id="GO:0070006">
    <property type="term" value="F:metalloaminopeptidase activity"/>
    <property type="evidence" value="ECO:0007669"/>
    <property type="project" value="TreeGrafter"/>
</dbReference>
<evidence type="ECO:0000256" key="4">
    <source>
        <dbReference type="ARBA" id="ARBA00022723"/>
    </source>
</evidence>
<evidence type="ECO:0000259" key="13">
    <source>
        <dbReference type="Pfam" id="PF11838"/>
    </source>
</evidence>
<dbReference type="FunFam" id="1.25.50.20:FF:000002">
    <property type="entry name" value="Aminopeptidase"/>
    <property type="match status" value="1"/>
</dbReference>
<dbReference type="Pfam" id="PF11838">
    <property type="entry name" value="ERAP1_C"/>
    <property type="match status" value="1"/>
</dbReference>
<reference evidence="15" key="1">
    <citation type="submission" date="2023-03" db="EMBL/GenBank/DDBJ databases">
        <title>Near-Complete genome sequence of Lipomyces tetrasporous NRRL Y-64009, an oleaginous yeast capable of growing on lignocellulosic hydrolysates.</title>
        <authorList>
            <consortium name="Lawrence Berkeley National Laboratory"/>
            <person name="Jagtap S.S."/>
            <person name="Liu J.-J."/>
            <person name="Walukiewicz H.E."/>
            <person name="Pangilinan J."/>
            <person name="Lipzen A."/>
            <person name="Ahrendt S."/>
            <person name="Koriabine M."/>
            <person name="Cobaugh K."/>
            <person name="Salamov A."/>
            <person name="Yoshinaga Y."/>
            <person name="Ng V."/>
            <person name="Daum C."/>
            <person name="Grigoriev I.V."/>
            <person name="Slininger P.J."/>
            <person name="Dien B.S."/>
            <person name="Jin Y.-S."/>
            <person name="Rao C.V."/>
        </authorList>
    </citation>
    <scope>NUCLEOTIDE SEQUENCE</scope>
    <source>
        <strain evidence="15">NRRL Y-64009</strain>
    </source>
</reference>
<dbReference type="PANTHER" id="PTHR11533:SF171">
    <property type="entry name" value="AMINOPEPTIDASE"/>
    <property type="match status" value="1"/>
</dbReference>
<evidence type="ECO:0000313" key="15">
    <source>
        <dbReference type="EMBL" id="KAJ8104337.1"/>
    </source>
</evidence>
<dbReference type="Gene3D" id="1.10.390.10">
    <property type="entry name" value="Neutral Protease Domain 2"/>
    <property type="match status" value="1"/>
</dbReference>
<keyword evidence="6 9" id="KW-0862">Zinc</keyword>
<dbReference type="Proteomes" id="UP001217417">
    <property type="component" value="Unassembled WGS sequence"/>
</dbReference>
<dbReference type="InterPro" id="IPR014782">
    <property type="entry name" value="Peptidase_M1_dom"/>
</dbReference>
<dbReference type="InterPro" id="IPR034016">
    <property type="entry name" value="M1_APN-typ"/>
</dbReference>
<dbReference type="GO" id="GO:0043171">
    <property type="term" value="P:peptide catabolic process"/>
    <property type="evidence" value="ECO:0007669"/>
    <property type="project" value="TreeGrafter"/>
</dbReference>
<dbReference type="GO" id="GO:0016020">
    <property type="term" value="C:membrane"/>
    <property type="evidence" value="ECO:0007669"/>
    <property type="project" value="TreeGrafter"/>
</dbReference>
<feature type="binding site" evidence="9">
    <location>
        <position position="325"/>
    </location>
    <ligand>
        <name>Zn(2+)</name>
        <dbReference type="ChEBI" id="CHEBI:29105"/>
        <note>catalytic</note>
    </ligand>
</feature>
<feature type="domain" description="ERAP1-like C-terminal" evidence="13">
    <location>
        <begin position="547"/>
        <end position="868"/>
    </location>
</feature>
<dbReference type="InterPro" id="IPR050344">
    <property type="entry name" value="Peptidase_M1_aminopeptidases"/>
</dbReference>
<comment type="cofactor">
    <cofactor evidence="9 11">
        <name>Zn(2+)</name>
        <dbReference type="ChEBI" id="CHEBI:29105"/>
    </cofactor>
    <text evidence="9 11">Binds 1 zinc ion per subunit.</text>
</comment>
<dbReference type="InterPro" id="IPR027268">
    <property type="entry name" value="Peptidase_M4/M1_CTD_sf"/>
</dbReference>
<proteinExistence type="inferred from homology"/>
<dbReference type="FunFam" id="2.60.40.1730:FF:000002">
    <property type="entry name" value="Aminopeptidase"/>
    <property type="match status" value="1"/>
</dbReference>
<feature type="binding site" evidence="9">
    <location>
        <position position="348"/>
    </location>
    <ligand>
        <name>Zn(2+)</name>
        <dbReference type="ChEBI" id="CHEBI:29105"/>
        <note>catalytic</note>
    </ligand>
</feature>
<evidence type="ECO:0000256" key="1">
    <source>
        <dbReference type="ARBA" id="ARBA00010136"/>
    </source>
</evidence>
<evidence type="ECO:0000256" key="5">
    <source>
        <dbReference type="ARBA" id="ARBA00022801"/>
    </source>
</evidence>
<dbReference type="Gene3D" id="2.60.40.1910">
    <property type="match status" value="1"/>
</dbReference>
<evidence type="ECO:0000313" key="16">
    <source>
        <dbReference type="Proteomes" id="UP001217417"/>
    </source>
</evidence>
<evidence type="ECO:0000256" key="3">
    <source>
        <dbReference type="ARBA" id="ARBA00022670"/>
    </source>
</evidence>
<keyword evidence="4 9" id="KW-0479">Metal-binding</keyword>
<evidence type="ECO:0000259" key="14">
    <source>
        <dbReference type="Pfam" id="PF17900"/>
    </source>
</evidence>
<dbReference type="Pfam" id="PF01433">
    <property type="entry name" value="Peptidase_M1"/>
    <property type="match status" value="1"/>
</dbReference>
<dbReference type="GeneID" id="80881644"/>
<dbReference type="AlphaFoldDB" id="A0AAD7QZH0"/>
<keyword evidence="2 11" id="KW-0031">Aminopeptidase</keyword>
<dbReference type="Gene3D" id="2.60.40.1730">
    <property type="entry name" value="tricorn interacting facor f3 domain"/>
    <property type="match status" value="1"/>
</dbReference>
<feature type="binding site" evidence="9">
    <location>
        <position position="329"/>
    </location>
    <ligand>
        <name>Zn(2+)</name>
        <dbReference type="ChEBI" id="CHEBI:29105"/>
        <note>catalytic</note>
    </ligand>
</feature>
<feature type="domain" description="Peptidase M1 membrane alanine aminopeptidase" evidence="12">
    <location>
        <begin position="253"/>
        <end position="470"/>
    </location>
</feature>
<comment type="similarity">
    <text evidence="1 11">Belongs to the peptidase M1 family.</text>
</comment>
<organism evidence="15 16">
    <name type="scientific">Lipomyces tetrasporus</name>
    <dbReference type="NCBI Taxonomy" id="54092"/>
    <lineage>
        <taxon>Eukaryota</taxon>
        <taxon>Fungi</taxon>
        <taxon>Dikarya</taxon>
        <taxon>Ascomycota</taxon>
        <taxon>Saccharomycotina</taxon>
        <taxon>Lipomycetes</taxon>
        <taxon>Lipomycetales</taxon>
        <taxon>Lipomycetaceae</taxon>
        <taxon>Lipomyces</taxon>
    </lineage>
</organism>
<keyword evidence="16" id="KW-1185">Reference proteome</keyword>